<dbReference type="Pfam" id="PF01565">
    <property type="entry name" value="FAD_binding_4"/>
    <property type="match status" value="1"/>
</dbReference>
<comment type="caution">
    <text evidence="7">The sequence shown here is derived from an EMBL/GenBank/DDBJ whole genome shotgun (WGS) entry which is preliminary data.</text>
</comment>
<dbReference type="InterPro" id="IPR036318">
    <property type="entry name" value="FAD-bd_PCMH-like_sf"/>
</dbReference>
<accession>A0AAD6YVT3</accession>
<evidence type="ECO:0000256" key="5">
    <source>
        <dbReference type="SAM" id="SignalP"/>
    </source>
</evidence>
<dbReference type="PANTHER" id="PTHR42973:SF13">
    <property type="entry name" value="FAD-BINDING PCMH-TYPE DOMAIN-CONTAINING PROTEIN"/>
    <property type="match status" value="1"/>
</dbReference>
<protein>
    <recommendedName>
        <fullName evidence="6">FAD-binding PCMH-type domain-containing protein</fullName>
    </recommendedName>
</protein>
<evidence type="ECO:0000313" key="8">
    <source>
        <dbReference type="Proteomes" id="UP001219525"/>
    </source>
</evidence>
<name>A0AAD6YVT3_9AGAR</name>
<keyword evidence="8" id="KW-1185">Reference proteome</keyword>
<organism evidence="7 8">
    <name type="scientific">Mycena pura</name>
    <dbReference type="NCBI Taxonomy" id="153505"/>
    <lineage>
        <taxon>Eukaryota</taxon>
        <taxon>Fungi</taxon>
        <taxon>Dikarya</taxon>
        <taxon>Basidiomycota</taxon>
        <taxon>Agaricomycotina</taxon>
        <taxon>Agaricomycetes</taxon>
        <taxon>Agaricomycetidae</taxon>
        <taxon>Agaricales</taxon>
        <taxon>Marasmiineae</taxon>
        <taxon>Mycenaceae</taxon>
        <taxon>Mycena</taxon>
    </lineage>
</organism>
<dbReference type="SUPFAM" id="SSF56176">
    <property type="entry name" value="FAD-binding/transporter-associated domain-like"/>
    <property type="match status" value="1"/>
</dbReference>
<dbReference type="InterPro" id="IPR050416">
    <property type="entry name" value="FAD-linked_Oxidoreductase"/>
</dbReference>
<feature type="chain" id="PRO_5041900342" description="FAD-binding PCMH-type domain-containing protein" evidence="5">
    <location>
        <begin position="21"/>
        <end position="489"/>
    </location>
</feature>
<dbReference type="AlphaFoldDB" id="A0AAD6YVT3"/>
<dbReference type="GO" id="GO:0016491">
    <property type="term" value="F:oxidoreductase activity"/>
    <property type="evidence" value="ECO:0007669"/>
    <property type="project" value="UniProtKB-KW"/>
</dbReference>
<evidence type="ECO:0000256" key="3">
    <source>
        <dbReference type="ARBA" id="ARBA00022827"/>
    </source>
</evidence>
<reference evidence="7" key="1">
    <citation type="submission" date="2023-03" db="EMBL/GenBank/DDBJ databases">
        <title>Massive genome expansion in bonnet fungi (Mycena s.s.) driven by repeated elements and novel gene families across ecological guilds.</title>
        <authorList>
            <consortium name="Lawrence Berkeley National Laboratory"/>
            <person name="Harder C.B."/>
            <person name="Miyauchi S."/>
            <person name="Viragh M."/>
            <person name="Kuo A."/>
            <person name="Thoen E."/>
            <person name="Andreopoulos B."/>
            <person name="Lu D."/>
            <person name="Skrede I."/>
            <person name="Drula E."/>
            <person name="Henrissat B."/>
            <person name="Morin E."/>
            <person name="Kohler A."/>
            <person name="Barry K."/>
            <person name="LaButti K."/>
            <person name="Morin E."/>
            <person name="Salamov A."/>
            <person name="Lipzen A."/>
            <person name="Mereny Z."/>
            <person name="Hegedus B."/>
            <person name="Baldrian P."/>
            <person name="Stursova M."/>
            <person name="Weitz H."/>
            <person name="Taylor A."/>
            <person name="Grigoriev I.V."/>
            <person name="Nagy L.G."/>
            <person name="Martin F."/>
            <person name="Kauserud H."/>
        </authorList>
    </citation>
    <scope>NUCLEOTIDE SEQUENCE</scope>
    <source>
        <strain evidence="7">9144</strain>
    </source>
</reference>
<dbReference type="PANTHER" id="PTHR42973">
    <property type="entry name" value="BINDING OXIDOREDUCTASE, PUTATIVE (AFU_ORTHOLOGUE AFUA_1G17690)-RELATED"/>
    <property type="match status" value="1"/>
</dbReference>
<feature type="signal peptide" evidence="5">
    <location>
        <begin position="1"/>
        <end position="20"/>
    </location>
</feature>
<dbReference type="EMBL" id="JARJCW010000001">
    <property type="protein sequence ID" value="KAJ7230294.1"/>
    <property type="molecule type" value="Genomic_DNA"/>
</dbReference>
<proteinExistence type="inferred from homology"/>
<evidence type="ECO:0000259" key="6">
    <source>
        <dbReference type="PROSITE" id="PS51387"/>
    </source>
</evidence>
<dbReference type="GO" id="GO:0071949">
    <property type="term" value="F:FAD binding"/>
    <property type="evidence" value="ECO:0007669"/>
    <property type="project" value="InterPro"/>
</dbReference>
<dbReference type="Gene3D" id="3.30.465.10">
    <property type="match status" value="1"/>
</dbReference>
<evidence type="ECO:0000256" key="2">
    <source>
        <dbReference type="ARBA" id="ARBA00022630"/>
    </source>
</evidence>
<dbReference type="Proteomes" id="UP001219525">
    <property type="component" value="Unassembled WGS sequence"/>
</dbReference>
<feature type="domain" description="FAD-binding PCMH-type" evidence="6">
    <location>
        <begin position="59"/>
        <end position="231"/>
    </location>
</feature>
<gene>
    <name evidence="7" type="ORF">GGX14DRAFT_553778</name>
</gene>
<dbReference type="PROSITE" id="PS51387">
    <property type="entry name" value="FAD_PCMH"/>
    <property type="match status" value="1"/>
</dbReference>
<comment type="similarity">
    <text evidence="1">Belongs to the oxygen-dependent FAD-linked oxidoreductase family.</text>
</comment>
<sequence length="489" mass="52161">MKAALLSIQLCALSAVCVHGLDNSAAKACSLLKDALPGKVFFPGSGRYAADIFHFQLSSSQNSTCSVEPTTVSDVSQIMKYVGRDDIRSPFAIKSAGGHATNPGFSSTPGVQIAMTNFTDLTYDAVEQTVSIGPGLTWDKAYEQLDLLNVTVVGGRVPGVGVGLVLGGGYSWVTNQYGLGIDNIVSLDVVLPNGTFVQVAESTHPDLFFAMKGGLNNFGVVTKFTLKAHSQPSIWGGVINYGAEQNDAVIQALADFSINNTDIKAQLAAAQVVTDPSSAGWEVIFFYGEGNQAPAVYQPFFDIPATSTSLVTSGSFSEFLALSTVLNPDPTAKGLSNVVPIIHYTVPLLNFIHTELTDTFNAAKAANRSVTSVLAGIEPFVSAFAHATPSAYEHSVARPVTPCNPWVTWSDPADNDYAHAALRNMSDRIQAFAIQQEESLSTDLHYPNYALDDTPLNLLYGENVPRLQAIHHSVDPENIMGLTGGFKFQ</sequence>
<keyword evidence="4" id="KW-0560">Oxidoreductase</keyword>
<evidence type="ECO:0000313" key="7">
    <source>
        <dbReference type="EMBL" id="KAJ7230294.1"/>
    </source>
</evidence>
<evidence type="ECO:0000256" key="4">
    <source>
        <dbReference type="ARBA" id="ARBA00023002"/>
    </source>
</evidence>
<evidence type="ECO:0000256" key="1">
    <source>
        <dbReference type="ARBA" id="ARBA00005466"/>
    </source>
</evidence>
<dbReference type="InterPro" id="IPR006094">
    <property type="entry name" value="Oxid_FAD_bind_N"/>
</dbReference>
<keyword evidence="2" id="KW-0285">Flavoprotein</keyword>
<dbReference type="InterPro" id="IPR016166">
    <property type="entry name" value="FAD-bd_PCMH"/>
</dbReference>
<dbReference type="InterPro" id="IPR016169">
    <property type="entry name" value="FAD-bd_PCMH_sub2"/>
</dbReference>
<keyword evidence="5" id="KW-0732">Signal</keyword>
<keyword evidence="3" id="KW-0274">FAD</keyword>